<evidence type="ECO:0000313" key="1">
    <source>
        <dbReference type="EMBL" id="GIY07307.1"/>
    </source>
</evidence>
<accession>A0AAV4QGD4</accession>
<keyword evidence="2" id="KW-1185">Reference proteome</keyword>
<protein>
    <submittedName>
        <fullName evidence="1">Uncharacterized protein</fullName>
    </submittedName>
</protein>
<dbReference type="AlphaFoldDB" id="A0AAV4QGD4"/>
<name>A0AAV4QGD4_9ARAC</name>
<comment type="caution">
    <text evidence="1">The sequence shown here is derived from an EMBL/GenBank/DDBJ whole genome shotgun (WGS) entry which is preliminary data.</text>
</comment>
<proteinExistence type="predicted"/>
<gene>
    <name evidence="1" type="ORF">CDAR_20571</name>
</gene>
<reference evidence="1 2" key="1">
    <citation type="submission" date="2021-06" db="EMBL/GenBank/DDBJ databases">
        <title>Caerostris darwini draft genome.</title>
        <authorList>
            <person name="Kono N."/>
            <person name="Arakawa K."/>
        </authorList>
    </citation>
    <scope>NUCLEOTIDE SEQUENCE [LARGE SCALE GENOMIC DNA]</scope>
</reference>
<sequence length="101" mass="11453">MRREKLRERTFSFNDEGNRFHAFAKFTLVAAPNKGRSVSPPLGRTLFWTGSFRIYGSSLTTSAGENRLKINIWLPDVSLSSHIDKTSQMFAEWGNGAIQML</sequence>
<evidence type="ECO:0000313" key="2">
    <source>
        <dbReference type="Proteomes" id="UP001054837"/>
    </source>
</evidence>
<organism evidence="1 2">
    <name type="scientific">Caerostris darwini</name>
    <dbReference type="NCBI Taxonomy" id="1538125"/>
    <lineage>
        <taxon>Eukaryota</taxon>
        <taxon>Metazoa</taxon>
        <taxon>Ecdysozoa</taxon>
        <taxon>Arthropoda</taxon>
        <taxon>Chelicerata</taxon>
        <taxon>Arachnida</taxon>
        <taxon>Araneae</taxon>
        <taxon>Araneomorphae</taxon>
        <taxon>Entelegynae</taxon>
        <taxon>Araneoidea</taxon>
        <taxon>Araneidae</taxon>
        <taxon>Caerostris</taxon>
    </lineage>
</organism>
<dbReference type="Proteomes" id="UP001054837">
    <property type="component" value="Unassembled WGS sequence"/>
</dbReference>
<dbReference type="EMBL" id="BPLQ01004331">
    <property type="protein sequence ID" value="GIY07307.1"/>
    <property type="molecule type" value="Genomic_DNA"/>
</dbReference>